<dbReference type="Proteomes" id="UP000243518">
    <property type="component" value="Unassembled WGS sequence"/>
</dbReference>
<dbReference type="PANTHER" id="PTHR11559">
    <property type="entry name" value="CARBOXYLESTERASE"/>
    <property type="match status" value="1"/>
</dbReference>
<dbReference type="PROSITE" id="PS00122">
    <property type="entry name" value="CARBOXYLESTERASE_B_1"/>
    <property type="match status" value="1"/>
</dbReference>
<dbReference type="InterPro" id="IPR050309">
    <property type="entry name" value="Type-B_Carboxylest/Lipase"/>
</dbReference>
<dbReference type="AlphaFoldDB" id="A0AAQ1G6C7"/>
<evidence type="ECO:0000256" key="3">
    <source>
        <dbReference type="RuleBase" id="RU361235"/>
    </source>
</evidence>
<sequence length="552" mass="58643">MSTARLTPTTASTLKLLSVAVAALTLSACLSGGGGGRADGPNPLAIETSEGKVVGISNDGIRVFRGIPYAAPPVGDLRLAPPQPPASRSETLRLSEEFGNSCPQSDLTTGQQVGNEDCLYLNVYAPAEAEDLPVMVWIHGGAFVFGNGGGEYDPTRLVEQDVIVVTLNYRLGNLGFLAHPALESDAGNFALMDQQLALAWVKENIAAFGGDPANVTIFGESAGGHSVMSHIVSPRAEEADLFQRAIVQSGSYAPFQMPKATAQFLGTSVANGLGCTDPETAASCLRSLPVSAFLAAQGSQSIPVVDPDDDLLPKSIQQALADGDFNSSLDIMIGSNQNEGTLFVALDEVGGDPIDDEAEYRERVAEFFQPYQASIPFDDDQIATDYLDFVDGAAKPFEAALSGIWTDFMFACNAYSQASTFAGASMNTFQYWFRDEDAPWTLVPPFAVSFPLGATHAGEIPYVLYPQAIMEQRYTGDPDDLNSLAGEMVDYWTQFAKTGDPNTTDGVAAAWQQAATGNLLTLDVPNASNANTLGFLGYHHCSYWADPPLVLP</sequence>
<dbReference type="InterPro" id="IPR029058">
    <property type="entry name" value="AB_hydrolase_fold"/>
</dbReference>
<evidence type="ECO:0000256" key="2">
    <source>
        <dbReference type="ARBA" id="ARBA00022801"/>
    </source>
</evidence>
<evidence type="ECO:0000313" key="6">
    <source>
        <dbReference type="Proteomes" id="UP000243518"/>
    </source>
</evidence>
<comment type="caution">
    <text evidence="5">The sequence shown here is derived from an EMBL/GenBank/DDBJ whole genome shotgun (WGS) entry which is preliminary data.</text>
</comment>
<dbReference type="InterPro" id="IPR002018">
    <property type="entry name" value="CarbesteraseB"/>
</dbReference>
<dbReference type="EC" id="3.1.1.-" evidence="3"/>
<evidence type="ECO:0000259" key="4">
    <source>
        <dbReference type="Pfam" id="PF00135"/>
    </source>
</evidence>
<feature type="signal peptide" evidence="3">
    <location>
        <begin position="1"/>
        <end position="32"/>
    </location>
</feature>
<keyword evidence="2 3" id="KW-0378">Hydrolase</keyword>
<dbReference type="RefSeq" id="WP_160003159.1">
    <property type="nucleotide sequence ID" value="NZ_FNVE01000003.1"/>
</dbReference>
<organism evidence="5 6">
    <name type="scientific">Halopseudomonas aestusnigri</name>
    <dbReference type="NCBI Taxonomy" id="857252"/>
    <lineage>
        <taxon>Bacteria</taxon>
        <taxon>Pseudomonadati</taxon>
        <taxon>Pseudomonadota</taxon>
        <taxon>Gammaproteobacteria</taxon>
        <taxon>Pseudomonadales</taxon>
        <taxon>Pseudomonadaceae</taxon>
        <taxon>Halopseudomonas</taxon>
    </lineage>
</organism>
<name>A0AAQ1G6C7_9GAMM</name>
<dbReference type="PROSITE" id="PS51257">
    <property type="entry name" value="PROKAR_LIPOPROTEIN"/>
    <property type="match status" value="1"/>
</dbReference>
<dbReference type="SUPFAM" id="SSF53474">
    <property type="entry name" value="alpha/beta-Hydrolases"/>
    <property type="match status" value="1"/>
</dbReference>
<feature type="chain" id="PRO_5042662731" description="Carboxylic ester hydrolase" evidence="3">
    <location>
        <begin position="33"/>
        <end position="552"/>
    </location>
</feature>
<proteinExistence type="inferred from homology"/>
<dbReference type="PROSITE" id="PS00941">
    <property type="entry name" value="CARBOXYLESTERASE_B_2"/>
    <property type="match status" value="1"/>
</dbReference>
<keyword evidence="3" id="KW-0732">Signal</keyword>
<evidence type="ECO:0000313" key="5">
    <source>
        <dbReference type="EMBL" id="SEG12731.1"/>
    </source>
</evidence>
<dbReference type="InterPro" id="IPR019819">
    <property type="entry name" value="Carboxylesterase_B_CS"/>
</dbReference>
<dbReference type="EMBL" id="FNVE01000003">
    <property type="protein sequence ID" value="SEG12731.1"/>
    <property type="molecule type" value="Genomic_DNA"/>
</dbReference>
<dbReference type="GO" id="GO:0016787">
    <property type="term" value="F:hydrolase activity"/>
    <property type="evidence" value="ECO:0007669"/>
    <property type="project" value="UniProtKB-KW"/>
</dbReference>
<dbReference type="Gene3D" id="3.40.50.1820">
    <property type="entry name" value="alpha/beta hydrolase"/>
    <property type="match status" value="1"/>
</dbReference>
<gene>
    <name evidence="5" type="ORF">SAMN05216586_103288</name>
</gene>
<feature type="domain" description="Carboxylesterase type B" evidence="4">
    <location>
        <begin position="45"/>
        <end position="524"/>
    </location>
</feature>
<dbReference type="Pfam" id="PF00135">
    <property type="entry name" value="COesterase"/>
    <property type="match status" value="1"/>
</dbReference>
<reference evidence="5 6" key="1">
    <citation type="submission" date="2016-10" db="EMBL/GenBank/DDBJ databases">
        <authorList>
            <person name="Varghese N."/>
            <person name="Submissions S."/>
        </authorList>
    </citation>
    <scope>NUCLEOTIDE SEQUENCE [LARGE SCALE GENOMIC DNA]</scope>
    <source>
        <strain evidence="5 6">CECT 8317</strain>
    </source>
</reference>
<dbReference type="InterPro" id="IPR019826">
    <property type="entry name" value="Carboxylesterase_B_AS"/>
</dbReference>
<evidence type="ECO:0000256" key="1">
    <source>
        <dbReference type="ARBA" id="ARBA00005964"/>
    </source>
</evidence>
<comment type="similarity">
    <text evidence="1 3">Belongs to the type-B carboxylesterase/lipase family.</text>
</comment>
<keyword evidence="6" id="KW-1185">Reference proteome</keyword>
<protein>
    <recommendedName>
        <fullName evidence="3">Carboxylic ester hydrolase</fullName>
        <ecNumber evidence="3">3.1.1.-</ecNumber>
    </recommendedName>
</protein>
<accession>A0AAQ1G6C7</accession>